<dbReference type="EMBL" id="CAMXCT020000002">
    <property type="protein sequence ID" value="CAL1125632.1"/>
    <property type="molecule type" value="Genomic_DNA"/>
</dbReference>
<dbReference type="InterPro" id="IPR051338">
    <property type="entry name" value="NodU/CmcH_Carbamoyltrnsfr"/>
</dbReference>
<feature type="domain" description="Carbamoyltransferase C-terminal" evidence="4">
    <location>
        <begin position="502"/>
        <end position="663"/>
    </location>
</feature>
<feature type="signal peptide" evidence="2">
    <location>
        <begin position="1"/>
        <end position="19"/>
    </location>
</feature>
<proteinExistence type="inferred from homology"/>
<protein>
    <submittedName>
        <fullName evidence="6">Alkyldihydroxyacetonephosphate synthase</fullName>
    </submittedName>
</protein>
<dbReference type="Proteomes" id="UP001152797">
    <property type="component" value="Unassembled WGS sequence"/>
</dbReference>
<dbReference type="Pfam" id="PF16861">
    <property type="entry name" value="Carbam_trans_C"/>
    <property type="match status" value="1"/>
</dbReference>
<evidence type="ECO:0000313" key="7">
    <source>
        <dbReference type="Proteomes" id="UP001152797"/>
    </source>
</evidence>
<dbReference type="InterPro" id="IPR038152">
    <property type="entry name" value="Carbam_trans_C_sf"/>
</dbReference>
<organism evidence="5">
    <name type="scientific">Cladocopium goreaui</name>
    <dbReference type="NCBI Taxonomy" id="2562237"/>
    <lineage>
        <taxon>Eukaryota</taxon>
        <taxon>Sar</taxon>
        <taxon>Alveolata</taxon>
        <taxon>Dinophyceae</taxon>
        <taxon>Suessiales</taxon>
        <taxon>Symbiodiniaceae</taxon>
        <taxon>Cladocopium</taxon>
    </lineage>
</organism>
<dbReference type="EMBL" id="CAMXCT030000002">
    <property type="protein sequence ID" value="CAL4759569.1"/>
    <property type="molecule type" value="Genomic_DNA"/>
</dbReference>
<evidence type="ECO:0000256" key="1">
    <source>
        <dbReference type="ARBA" id="ARBA00006129"/>
    </source>
</evidence>
<dbReference type="Gene3D" id="3.90.870.20">
    <property type="entry name" value="Carbamoyltransferase, C-terminal domain"/>
    <property type="match status" value="1"/>
</dbReference>
<dbReference type="InterPro" id="IPR031730">
    <property type="entry name" value="Carbam_trans_C"/>
</dbReference>
<dbReference type="PANTHER" id="PTHR34847">
    <property type="entry name" value="NODULATION PROTEIN U"/>
    <property type="match status" value="1"/>
</dbReference>
<reference evidence="5" key="1">
    <citation type="submission" date="2022-10" db="EMBL/GenBank/DDBJ databases">
        <authorList>
            <person name="Chen Y."/>
            <person name="Dougan E. K."/>
            <person name="Chan C."/>
            <person name="Rhodes N."/>
            <person name="Thang M."/>
        </authorList>
    </citation>
    <scope>NUCLEOTIDE SEQUENCE</scope>
</reference>
<feature type="chain" id="PRO_5043269399" evidence="2">
    <location>
        <begin position="20"/>
        <end position="685"/>
    </location>
</feature>
<reference evidence="6 7" key="2">
    <citation type="submission" date="2024-05" db="EMBL/GenBank/DDBJ databases">
        <authorList>
            <person name="Chen Y."/>
            <person name="Shah S."/>
            <person name="Dougan E. K."/>
            <person name="Thang M."/>
            <person name="Chan C."/>
        </authorList>
    </citation>
    <scope>NUCLEOTIDE SEQUENCE [LARGE SCALE GENOMIC DNA]</scope>
</reference>
<dbReference type="Gene3D" id="3.30.420.40">
    <property type="match status" value="1"/>
</dbReference>
<sequence>MAFCTELWMFAILVLSVLGQIKHIEPLTMLDGNSTSVIRREILAWRREAHQKKEDEALRSKDPRGLKKLFNEVKKTGPRSTATIAFYLFHDSAVAVSKNGRVQCVLELERYFNDRYFNSIALPAEEFRSHWLEALQVVRSRCDCDDGIFPKYFQNAIVVGANNEHTAKRVQFPNIVEEVLKIGHWHVVDHHAAHAALALYGSSLRSAIVLCYDAQSVAYYGRGMELRELGELHWNFAHYKSLAVFMPEVSGLPEANTMLCEMHRDKLNSSSTEWVDIPRIHMGISLALGFAGKLMGYAGTANATDHMTSAVANYFNYVSRFASGVLETKPHKSIPLEITKVLCGPEEGHRSLAASIQKAWGKMVLDAMQDIMKSTNAVETVDGISLSGGCALNVVVNQELYEKLDAAETQSDEIAPLAVHVPVAPNDAGLTVGALWAFEPPMRPQALQYKGFRLFDEDILDSEAEKRGAQRISQVGGVNYVAELLAGGPAWTLSRTSSKKAKPIIAVVRGRQEFGPRALGHRSLLAVPDSIEIRDRLNRVKARKWYRPVAPMIAEEALQRVFGKQVHSPYMSMAPKVQDEVRAKFPAMVHFDGTARHQSVSKNDEPWIHSLLHAVASWTGLAVLINTSFNSKGDPIVNTVKESLRMLDELPDLDYVIIEDYLFKAPAIKKTPSRPTERPLGIRSF</sequence>
<comment type="similarity">
    <text evidence="1">Belongs to the NodU/CmcH family.</text>
</comment>
<evidence type="ECO:0000256" key="2">
    <source>
        <dbReference type="SAM" id="SignalP"/>
    </source>
</evidence>
<dbReference type="Pfam" id="PF02543">
    <property type="entry name" value="Carbam_trans_N"/>
    <property type="match status" value="1"/>
</dbReference>
<keyword evidence="2" id="KW-0732">Signal</keyword>
<name>A0A9P1BF54_9DINO</name>
<evidence type="ECO:0000259" key="3">
    <source>
        <dbReference type="Pfam" id="PF02543"/>
    </source>
</evidence>
<dbReference type="InterPro" id="IPR003696">
    <property type="entry name" value="Carbtransf_dom"/>
</dbReference>
<dbReference type="PANTHER" id="PTHR34847:SF1">
    <property type="entry name" value="NODULATION PROTEIN U"/>
    <property type="match status" value="1"/>
</dbReference>
<accession>A0A9P1BF54</accession>
<evidence type="ECO:0000313" key="6">
    <source>
        <dbReference type="EMBL" id="CAL4759569.1"/>
    </source>
</evidence>
<dbReference type="EMBL" id="CAMXCT010000002">
    <property type="protein sequence ID" value="CAI3972257.1"/>
    <property type="molecule type" value="Genomic_DNA"/>
</dbReference>
<keyword evidence="7" id="KW-1185">Reference proteome</keyword>
<evidence type="ECO:0000313" key="5">
    <source>
        <dbReference type="EMBL" id="CAI3972257.1"/>
    </source>
</evidence>
<comment type="caution">
    <text evidence="5">The sequence shown here is derived from an EMBL/GenBank/DDBJ whole genome shotgun (WGS) entry which is preliminary data.</text>
</comment>
<gene>
    <name evidence="5" type="ORF">C1SCF055_LOCUS847</name>
</gene>
<dbReference type="OrthoDB" id="440129at2759"/>
<evidence type="ECO:0000259" key="4">
    <source>
        <dbReference type="Pfam" id="PF16861"/>
    </source>
</evidence>
<dbReference type="GO" id="GO:0003824">
    <property type="term" value="F:catalytic activity"/>
    <property type="evidence" value="ECO:0007669"/>
    <property type="project" value="InterPro"/>
</dbReference>
<dbReference type="AlphaFoldDB" id="A0A9P1BF54"/>
<feature type="domain" description="Carbamoyltransferase" evidence="3">
    <location>
        <begin position="188"/>
        <end position="434"/>
    </location>
</feature>